<evidence type="ECO:0000256" key="3">
    <source>
        <dbReference type="ARBA" id="ARBA00022771"/>
    </source>
</evidence>
<reference evidence="9" key="2">
    <citation type="submission" date="2025-08" db="UniProtKB">
        <authorList>
            <consortium name="Ensembl"/>
        </authorList>
    </citation>
    <scope>IDENTIFICATION</scope>
</reference>
<dbReference type="GO" id="GO:0005776">
    <property type="term" value="C:autophagosome"/>
    <property type="evidence" value="ECO:0007669"/>
    <property type="project" value="UniProtKB-SubCell"/>
</dbReference>
<dbReference type="InterPro" id="IPR009060">
    <property type="entry name" value="UBA-like_sf"/>
</dbReference>
<reference evidence="10" key="1">
    <citation type="submission" date="2018-06" db="EMBL/GenBank/DDBJ databases">
        <title>Genome assembly of Danube salmon.</title>
        <authorList>
            <person name="Macqueen D.J."/>
            <person name="Gundappa M.K."/>
        </authorList>
    </citation>
    <scope>NUCLEOTIDE SEQUENCE [LARGE SCALE GENOMIC DNA]</scope>
</reference>
<evidence type="ECO:0000256" key="4">
    <source>
        <dbReference type="ARBA" id="ARBA00022833"/>
    </source>
</evidence>
<dbReference type="FunFam" id="2.60.40.10:FF:000199">
    <property type="entry name" value="next to BRCA1 gene 1 protein-like"/>
    <property type="match status" value="1"/>
</dbReference>
<dbReference type="SUPFAM" id="SSF46934">
    <property type="entry name" value="UBA-like"/>
    <property type="match status" value="1"/>
</dbReference>
<name>A0A4W5MCV6_9TELE</name>
<feature type="coiled-coil region" evidence="6">
    <location>
        <begin position="380"/>
        <end position="414"/>
    </location>
</feature>
<organism evidence="9 10">
    <name type="scientific">Hucho hucho</name>
    <name type="common">huchen</name>
    <dbReference type="NCBI Taxonomy" id="62062"/>
    <lineage>
        <taxon>Eukaryota</taxon>
        <taxon>Metazoa</taxon>
        <taxon>Chordata</taxon>
        <taxon>Craniata</taxon>
        <taxon>Vertebrata</taxon>
        <taxon>Euteleostomi</taxon>
        <taxon>Actinopterygii</taxon>
        <taxon>Neopterygii</taxon>
        <taxon>Teleostei</taxon>
        <taxon>Protacanthopterygii</taxon>
        <taxon>Salmoniformes</taxon>
        <taxon>Salmonidae</taxon>
        <taxon>Salmoninae</taxon>
        <taxon>Hucho</taxon>
    </lineage>
</organism>
<keyword evidence="6" id="KW-0175">Coiled coil</keyword>
<dbReference type="Pfam" id="PF16158">
    <property type="entry name" value="N_BRCA1_IG"/>
    <property type="match status" value="1"/>
</dbReference>
<evidence type="ECO:0000259" key="8">
    <source>
        <dbReference type="PROSITE" id="PS51745"/>
    </source>
</evidence>
<dbReference type="SMART" id="SM00666">
    <property type="entry name" value="PB1"/>
    <property type="match status" value="1"/>
</dbReference>
<proteinExistence type="predicted"/>
<dbReference type="GO" id="GO:0008270">
    <property type="term" value="F:zinc ion binding"/>
    <property type="evidence" value="ECO:0007669"/>
    <property type="project" value="UniProtKB-KW"/>
</dbReference>
<evidence type="ECO:0000313" key="10">
    <source>
        <dbReference type="Proteomes" id="UP000314982"/>
    </source>
</evidence>
<dbReference type="AlphaFoldDB" id="A0A4W5MCV6"/>
<comment type="subcellular location">
    <subcellularLocation>
        <location evidence="1">Cytoplasmic vesicle</location>
        <location evidence="1">Autophagosome</location>
    </subcellularLocation>
</comment>
<dbReference type="STRING" id="62062.ENSHHUP00000035629"/>
<dbReference type="Gene3D" id="2.60.40.10">
    <property type="entry name" value="Immunoglobulins"/>
    <property type="match status" value="1"/>
</dbReference>
<dbReference type="GO" id="GO:0016236">
    <property type="term" value="P:macroautophagy"/>
    <property type="evidence" value="ECO:0007669"/>
    <property type="project" value="TreeGrafter"/>
</dbReference>
<dbReference type="InterPro" id="IPR032350">
    <property type="entry name" value="Nbr1_FW"/>
</dbReference>
<feature type="compositionally biased region" description="Basic and acidic residues" evidence="7">
    <location>
        <begin position="935"/>
        <end position="945"/>
    </location>
</feature>
<dbReference type="InterPro" id="IPR013783">
    <property type="entry name" value="Ig-like_fold"/>
</dbReference>
<dbReference type="PANTHER" id="PTHR20930">
    <property type="entry name" value="OVARIAN CARCINOMA ANTIGEN CA125-RELATED"/>
    <property type="match status" value="1"/>
</dbReference>
<dbReference type="CDD" id="cd14319">
    <property type="entry name" value="UBA_NBR1"/>
    <property type="match status" value="1"/>
</dbReference>
<feature type="compositionally biased region" description="Acidic residues" evidence="7">
    <location>
        <begin position="846"/>
        <end position="874"/>
    </location>
</feature>
<evidence type="ECO:0000256" key="6">
    <source>
        <dbReference type="SAM" id="Coils"/>
    </source>
</evidence>
<keyword evidence="2" id="KW-0479">Metal-binding</keyword>
<evidence type="ECO:0000256" key="1">
    <source>
        <dbReference type="ARBA" id="ARBA00004419"/>
    </source>
</evidence>
<dbReference type="InterPro" id="IPR056893">
    <property type="entry name" value="UBA_Nbr1_C"/>
</dbReference>
<dbReference type="CDD" id="cd14947">
    <property type="entry name" value="NBR1_like"/>
    <property type="match status" value="1"/>
</dbReference>
<reference evidence="9" key="3">
    <citation type="submission" date="2025-09" db="UniProtKB">
        <authorList>
            <consortium name="Ensembl"/>
        </authorList>
    </citation>
    <scope>IDENTIFICATION</scope>
</reference>
<dbReference type="SUPFAM" id="SSF54277">
    <property type="entry name" value="CAD &amp; PB1 domains"/>
    <property type="match status" value="1"/>
</dbReference>
<accession>A0A4W5MCV6</accession>
<dbReference type="Pfam" id="PF24932">
    <property type="entry name" value="UBA_NBR1_C"/>
    <property type="match status" value="1"/>
</dbReference>
<evidence type="ECO:0000256" key="2">
    <source>
        <dbReference type="ARBA" id="ARBA00022723"/>
    </source>
</evidence>
<keyword evidence="5" id="KW-0968">Cytoplasmic vesicle</keyword>
<dbReference type="FunFam" id="3.10.20.90:FF:000072">
    <property type="entry name" value="Next to BRCA1 gene 1 protein"/>
    <property type="match status" value="1"/>
</dbReference>
<dbReference type="Gene3D" id="1.10.8.10">
    <property type="entry name" value="DNA helicase RuvA subunit, C-terminal domain"/>
    <property type="match status" value="1"/>
</dbReference>
<sequence length="1148" mass="126857">MRGKYDCPQFIQFGAKRVVFPLPSATLVSLKMTYPARDNATKQHACALGMHWPRHRVFLNAAEDVNKRIGECEISFRPLLPPTIVLISSRKAAMGLPVTIKVNFRGNVKRFVAPDLDKSEWESVEAWIKASFGISHFQVKYFDEDNEVSINSQEEYEEGVKSAEKQGNQLHMNVYKAKQGQAGTGPVKTQEVKELKGELRPAPPYPSRVKTVDKGTQVTPERDAVVVKDNKVTKPEDKLPPAWFRSYMEKFKDEVVKEVVERMCSDFSGQCCTHKAPNPDGPLEALGAVGGVNIKGPKVNSSSTGPPAYSSLGDTPECSKCKRPATDGAYQCRVCPSCILCELCRHSHDPSHNLVRTKTPLSIPEHGMTGELRFPRRGDRTVRKAERQRLKAERRQLKAEVKEIKKKLRLEKRGLQWSGPASTSARFNVATTQAPAASQAPEPGPAPDPQASSPEGPEVSYTTLVPTMAALFLDENLPDGTRREPGTKFIKYWKMKNSGIINWTSETKLKCMWGNLALALEEKREVSVPLLQPGQVGVVSVAFIAPVMEGTYTSHWRLTHCGEQFGPRVWCSIVVAPSTSPHTNCPQNKCLKEPRPVVVDKAEGMSSNSSRDSGLAMSVDYCHRDHYFPSVDLLTAQDLLSFELLDINIVQELEKVPNSTPVDLTPCMSPLPHNGPLLEHPGTDLIEDNTEMNRVNNLLGVNGENSDPPGHEEGDISGTQFVCETVIRSLALEEAPDHKPPRRHQPSYCKPKFFEAVASGPVFGYERKVFDTALRVSGQDVLMMGVMRDQGSPPGLPLITLSEETVTEVLLAPEVENVYMELYAMEEEDKEDKARKDVKDQKAEDKEDEQDENYIDIEEEKEHEEEEERADWDEVSSQISTMSSSSCEDYVFVLPDCFDTNRPLGESTYSSALSEPVTTAAVEQEAAPDSEPEELDRATPEGERQEWGEAAATVTETTIHSSVNQMLCASQTLDAVPLTPEVVPLPVSLLAPQARYTHRSEAVHVAEPTSQASVPVEPCQPAVHLNASALETYNSRPCSSLRLRGQGGITEGLVKGVLSVAASAYKALFTGQSCSTQRGMDPASQDASMMAVLLEMGFRDQRLNQWLLRKHNHNLLHTVNELVAMADNTLLTGRSANQPGPYTIPDTQ</sequence>
<dbReference type="GeneTree" id="ENSGT00390000016335"/>
<feature type="region of interest" description="Disordered" evidence="7">
    <location>
        <begin position="909"/>
        <end position="945"/>
    </location>
</feature>
<feature type="region of interest" description="Disordered" evidence="7">
    <location>
        <begin position="297"/>
        <end position="316"/>
    </location>
</feature>
<evidence type="ECO:0000256" key="5">
    <source>
        <dbReference type="ARBA" id="ARBA00023329"/>
    </source>
</evidence>
<feature type="region of interest" description="Disordered" evidence="7">
    <location>
        <begin position="829"/>
        <end position="880"/>
    </location>
</feature>
<dbReference type="Proteomes" id="UP000314982">
    <property type="component" value="Unassembled WGS sequence"/>
</dbReference>
<keyword evidence="4" id="KW-0862">Zinc</keyword>
<dbReference type="Pfam" id="PF00564">
    <property type="entry name" value="PB1"/>
    <property type="match status" value="1"/>
</dbReference>
<feature type="region of interest" description="Disordered" evidence="7">
    <location>
        <begin position="431"/>
        <end position="460"/>
    </location>
</feature>
<dbReference type="InterPro" id="IPR000270">
    <property type="entry name" value="PB1_dom"/>
</dbReference>
<protein>
    <submittedName>
        <fullName evidence="9">NBR1 autophagy cargo receptor a</fullName>
    </submittedName>
</protein>
<feature type="region of interest" description="Disordered" evidence="7">
    <location>
        <begin position="195"/>
        <end position="217"/>
    </location>
</feature>
<keyword evidence="10" id="KW-1185">Reference proteome</keyword>
<dbReference type="GO" id="GO:0000407">
    <property type="term" value="C:phagophore assembly site"/>
    <property type="evidence" value="ECO:0007669"/>
    <property type="project" value="TreeGrafter"/>
</dbReference>
<dbReference type="FunFam" id="1.10.8.10:FF:000033">
    <property type="entry name" value="Next to BRCA1 gene 1 protein"/>
    <property type="match status" value="1"/>
</dbReference>
<dbReference type="GO" id="GO:0043130">
    <property type="term" value="F:ubiquitin binding"/>
    <property type="evidence" value="ECO:0007669"/>
    <property type="project" value="TreeGrafter"/>
</dbReference>
<dbReference type="GO" id="GO:0031410">
    <property type="term" value="C:cytoplasmic vesicle"/>
    <property type="evidence" value="ECO:0007669"/>
    <property type="project" value="UniProtKB-KW"/>
</dbReference>
<feature type="domain" description="PB1" evidence="8">
    <location>
        <begin position="97"/>
        <end position="177"/>
    </location>
</feature>
<evidence type="ECO:0000313" key="9">
    <source>
        <dbReference type="Ensembl" id="ENSHHUP00000035629.1"/>
    </source>
</evidence>
<evidence type="ECO:0000256" key="7">
    <source>
        <dbReference type="SAM" id="MobiDB-lite"/>
    </source>
</evidence>
<dbReference type="InterPro" id="IPR053793">
    <property type="entry name" value="PB1-like"/>
</dbReference>
<dbReference type="Gene3D" id="3.10.20.90">
    <property type="entry name" value="Phosphatidylinositol 3-kinase Catalytic Subunit, Chain A, domain 1"/>
    <property type="match status" value="1"/>
</dbReference>
<keyword evidence="3" id="KW-0863">Zinc-finger</keyword>
<dbReference type="Ensembl" id="ENSHHUT00000037063.1">
    <property type="protein sequence ID" value="ENSHHUP00000035629.1"/>
    <property type="gene ID" value="ENSHHUG00000022430.1"/>
</dbReference>
<dbReference type="SUPFAM" id="SSF57850">
    <property type="entry name" value="RING/U-box"/>
    <property type="match status" value="1"/>
</dbReference>
<dbReference type="PANTHER" id="PTHR20930:SF4">
    <property type="entry name" value="NEXT TO BRCA1 GENE 1 PROTEIN ISOFORM X1"/>
    <property type="match status" value="1"/>
</dbReference>
<dbReference type="PROSITE" id="PS51745">
    <property type="entry name" value="PB1"/>
    <property type="match status" value="1"/>
</dbReference>
<feature type="compositionally biased region" description="Basic and acidic residues" evidence="7">
    <location>
        <begin position="831"/>
        <end position="845"/>
    </location>
</feature>